<keyword evidence="4" id="KW-1185">Reference proteome</keyword>
<dbReference type="SUPFAM" id="SSF52540">
    <property type="entry name" value="P-loop containing nucleoside triphosphate hydrolases"/>
    <property type="match status" value="2"/>
</dbReference>
<dbReference type="Gene3D" id="3.40.50.300">
    <property type="entry name" value="P-loop containing nucleotide triphosphate hydrolases"/>
    <property type="match status" value="2"/>
</dbReference>
<dbReference type="OrthoDB" id="9791620at2"/>
<dbReference type="PANTHER" id="PTHR32182">
    <property type="entry name" value="DNA REPLICATION AND REPAIR PROTEIN RECF"/>
    <property type="match status" value="1"/>
</dbReference>
<dbReference type="RefSeq" id="WP_136864720.1">
    <property type="nucleotide sequence ID" value="NZ_SWCJ01000017.1"/>
</dbReference>
<dbReference type="Gene3D" id="3.20.20.140">
    <property type="entry name" value="Metal-dependent hydrolases"/>
    <property type="match status" value="1"/>
</dbReference>
<dbReference type="InterPro" id="IPR054787">
    <property type="entry name" value="TrlF_ATPase"/>
</dbReference>
<dbReference type="InterPro" id="IPR016195">
    <property type="entry name" value="Pol/histidinol_Pase-like"/>
</dbReference>
<feature type="coiled-coil region" evidence="1">
    <location>
        <begin position="556"/>
        <end position="667"/>
    </location>
</feature>
<evidence type="ECO:0000313" key="4">
    <source>
        <dbReference type="Proteomes" id="UP000305675"/>
    </source>
</evidence>
<dbReference type="InterPro" id="IPR003959">
    <property type="entry name" value="ATPase_AAA_core"/>
</dbReference>
<comment type="caution">
    <text evidence="3">The sequence shown here is derived from an EMBL/GenBank/DDBJ whole genome shotgun (WGS) entry which is preliminary data.</text>
</comment>
<dbReference type="GO" id="GO:0006302">
    <property type="term" value="P:double-strand break repair"/>
    <property type="evidence" value="ECO:0007669"/>
    <property type="project" value="TreeGrafter"/>
</dbReference>
<reference evidence="3 4" key="1">
    <citation type="submission" date="2019-04" db="EMBL/GenBank/DDBJ databases">
        <authorList>
            <person name="Hwang J.C."/>
        </authorList>
    </citation>
    <scope>NUCLEOTIDE SEQUENCE [LARGE SCALE GENOMIC DNA]</scope>
    <source>
        <strain evidence="3 4">IMCC35002</strain>
    </source>
</reference>
<dbReference type="Pfam" id="PF13304">
    <property type="entry name" value="AAA_21"/>
    <property type="match status" value="1"/>
</dbReference>
<dbReference type="SUPFAM" id="SSF89550">
    <property type="entry name" value="PHP domain-like"/>
    <property type="match status" value="1"/>
</dbReference>
<dbReference type="PANTHER" id="PTHR32182:SF22">
    <property type="entry name" value="ATP-DEPENDENT ENDONUCLEASE, OLD FAMILY-RELATED"/>
    <property type="match status" value="1"/>
</dbReference>
<dbReference type="InterPro" id="IPR027417">
    <property type="entry name" value="P-loop_NTPase"/>
</dbReference>
<evidence type="ECO:0000313" key="3">
    <source>
        <dbReference type="EMBL" id="TKB51815.1"/>
    </source>
</evidence>
<evidence type="ECO:0000256" key="1">
    <source>
        <dbReference type="SAM" id="Coils"/>
    </source>
</evidence>
<gene>
    <name evidence="3" type="ORF">FCL42_17465</name>
</gene>
<dbReference type="AlphaFoldDB" id="A0A4U1BLW1"/>
<accession>A0A4U1BLW1</accession>
<protein>
    <submittedName>
        <fullName evidence="3">Histidinol-phosphatase</fullName>
    </submittedName>
</protein>
<sequence>MTDTLFQHGSEWVRADFHLHTRKDKQFKYQGEDDRFIADYVDGLTAAEIRVGAITNHNKFDLAEFKALRKRARKQQVHLLPGVELSVGDGNNGIHTLVLFSDEWLEGGDHINAFLTGTFQGKTPEQYEHEDGRSAESLNQTIRRLEESHKDYFLVFAHVENKSGLWNELGGGRLMELGNDPWFKRRTLGFQQVRTRNKLNQTGVPCAAKVKQHLDDWYPAEVEGSDPKQISEIGKGKKSYLKIGEFSFDAIKFALADHQARVSKDPQPYKHSYIRKISFEGAGALGGSSIQFSPELNTLIGIRGSGKSSLLEAIRYALNIQFGKKATDKEYKENLVQHQLGSGGKIIVDAVSTRGQTYQVSRILGQAPDVLMNDQIQQGVAIQETVLRNPIYFGQKDLSSTGEGFEKDLIDKLMGDAITPVQEKVKIQRQAVLEAIRQIKALKQDRTQLHAWKQKKQNAEHQLKFYQEHGVEEKLQKQLNFDQDERKLRDAIDSAKGFSTALGELITDHQQDLTALQAYVSKENADFFAEFSGLYAQVVTQLNNLSSAEQATIPAIEAIQQKFEQFQYAKRQLKEEFAAIERELAQQLQQGGNYSIRTDEFKRLKTQVAQADKAIQFLEKSDDRHAELRQTLTDALEQLEVLYRSEFELIEERLADVNKESDALQIKATYKIDKTAMLAHMQEQFRGSRLQGSTLQGLVEQYADFAEMRNNWQELTKSLNSAETFTKFFEDNLEALLTYQVPNKYLIEYHNQPLQHHSLGQRASALMLFILGQQDNDVVIIDQPEDDLDNQTIYHEVITLVRRLKPQTQFIFATHNANIPVLGDSEQVITCAYIGKNGSNGIIQTESGSIDNKAMQEHIVTIMEGGKEAFEKRKQVYEAWKH</sequence>
<keyword evidence="1" id="KW-0175">Coiled coil</keyword>
<dbReference type="Proteomes" id="UP000305675">
    <property type="component" value="Unassembled WGS sequence"/>
</dbReference>
<feature type="domain" description="ATPase AAA-type core" evidence="2">
    <location>
        <begin position="750"/>
        <end position="819"/>
    </location>
</feature>
<dbReference type="GO" id="GO:0000731">
    <property type="term" value="P:DNA synthesis involved in DNA repair"/>
    <property type="evidence" value="ECO:0007669"/>
    <property type="project" value="TreeGrafter"/>
</dbReference>
<proteinExistence type="predicted"/>
<feature type="coiled-coil region" evidence="1">
    <location>
        <begin position="442"/>
        <end position="469"/>
    </location>
</feature>
<dbReference type="EMBL" id="SWCJ01000017">
    <property type="protein sequence ID" value="TKB51815.1"/>
    <property type="molecule type" value="Genomic_DNA"/>
</dbReference>
<organism evidence="3 4">
    <name type="scientific">Ferrimonas aestuarii</name>
    <dbReference type="NCBI Taxonomy" id="2569539"/>
    <lineage>
        <taxon>Bacteria</taxon>
        <taxon>Pseudomonadati</taxon>
        <taxon>Pseudomonadota</taxon>
        <taxon>Gammaproteobacteria</taxon>
        <taxon>Alteromonadales</taxon>
        <taxon>Ferrimonadaceae</taxon>
        <taxon>Ferrimonas</taxon>
    </lineage>
</organism>
<name>A0A4U1BLW1_9GAMM</name>
<dbReference type="NCBIfam" id="NF045780">
    <property type="entry name" value="TrlF_fam_ATP"/>
    <property type="match status" value="1"/>
</dbReference>
<evidence type="ECO:0000259" key="2">
    <source>
        <dbReference type="Pfam" id="PF13304"/>
    </source>
</evidence>